<keyword evidence="5 12" id="KW-0812">Transmembrane</keyword>
<dbReference type="GO" id="GO:0008233">
    <property type="term" value="F:peptidase activity"/>
    <property type="evidence" value="ECO:0007669"/>
    <property type="project" value="InterPro"/>
</dbReference>
<dbReference type="GO" id="GO:0030253">
    <property type="term" value="P:protein secretion by the type I secretion system"/>
    <property type="evidence" value="ECO:0007669"/>
    <property type="project" value="InterPro"/>
</dbReference>
<dbReference type="InterPro" id="IPR036640">
    <property type="entry name" value="ABC1_TM_sf"/>
</dbReference>
<dbReference type="SUPFAM" id="SSF90123">
    <property type="entry name" value="ABC transporter transmembrane region"/>
    <property type="match status" value="1"/>
</dbReference>
<dbReference type="InterPro" id="IPR003439">
    <property type="entry name" value="ABC_transporter-like_ATP-bd"/>
</dbReference>
<evidence type="ECO:0000256" key="11">
    <source>
        <dbReference type="ARBA" id="ARBA00043264"/>
    </source>
</evidence>
<dbReference type="PROSITE" id="PS50990">
    <property type="entry name" value="PEPTIDASE_C39"/>
    <property type="match status" value="1"/>
</dbReference>
<comment type="caution">
    <text evidence="16">The sequence shown here is derived from an EMBL/GenBank/DDBJ whole genome shotgun (WGS) entry which is preliminary data.</text>
</comment>
<dbReference type="InterPro" id="IPR011527">
    <property type="entry name" value="ABC1_TM_dom"/>
</dbReference>
<evidence type="ECO:0000256" key="10">
    <source>
        <dbReference type="ARBA" id="ARBA00023136"/>
    </source>
</evidence>
<keyword evidence="3" id="KW-0813">Transport</keyword>
<dbReference type="AlphaFoldDB" id="A0A2T5ENX5"/>
<evidence type="ECO:0000256" key="4">
    <source>
        <dbReference type="ARBA" id="ARBA00022475"/>
    </source>
</evidence>
<dbReference type="PROSITE" id="PS00211">
    <property type="entry name" value="ABC_TRANSPORTER_1"/>
    <property type="match status" value="1"/>
</dbReference>
<dbReference type="Pfam" id="PF00005">
    <property type="entry name" value="ABC_tran"/>
    <property type="match status" value="1"/>
</dbReference>
<sequence>MVKYHSGIKSLLYCAKELGISTDYNQAKHLLGKREQEINEIDLCRFARKIGIKSVVDESSKERLHLFPQPIMLKFNMDWVVFKGVEGRKLNFYCSFEERDRSISLEKIGDIWSGKVLFVSKIDIISSDENHGLKWFLPSILKHRKQFVNIFFVALMLQAIALSTPILFQNLIDKVLVNRSISSLHLLGFAMIGLAIFDPIYNYIRNWLFSNLSSKVNSELINRLYDHLIYLPLKYYNQRQNGDIISRVREMGQVRQFLTGGTLGLFIDLVFSFIFITVMFNYSIILTWIVLASLTLYFLFWATIGSLLQKKISNEHELNSNNTSFLSESIAGIETIKTSSVEDKFLEEWRDKLDIYIRASFSSKKMGIIANQGISIIQKLTSAIVLWHGVNLVLSGDLTAGELIAFNMFSGHVTQPILRLAQVWQDFQHTSISLKRIGDILEEEKEAGAEGLASVPELKGNVEFQKVRFSYDKDGPEVIKGLELTIEVNTFVGITGHSGSGKSTVTRLLQRLYTPQQGQILINGVDLAIADPVDLRRKMSVVLQDNILFYGSISDNIRLCDVEASDEQVVSAAELAGAADFINKLPHGYNTQVGEKGSLLSGGQRQRLAIARALITNPDILILDEATSALDYESEAAVMNNMASIAAGRTVICIAHRLNTLKQCDHIIVLHNGTVAEEGTHNDLLNQRGMYTDLWALQSDE</sequence>
<dbReference type="GO" id="GO:0005524">
    <property type="term" value="F:ATP binding"/>
    <property type="evidence" value="ECO:0007669"/>
    <property type="project" value="UniProtKB-KW"/>
</dbReference>
<dbReference type="NCBIfam" id="TIGR01846">
    <property type="entry name" value="type_I_sec_HlyB"/>
    <property type="match status" value="1"/>
</dbReference>
<feature type="domain" description="ABC transporter" evidence="13">
    <location>
        <begin position="462"/>
        <end position="697"/>
    </location>
</feature>
<evidence type="ECO:0000256" key="12">
    <source>
        <dbReference type="SAM" id="Phobius"/>
    </source>
</evidence>
<reference evidence="16 17" key="1">
    <citation type="submission" date="2017-11" db="EMBL/GenBank/DDBJ databases">
        <title>Population delineation of vibrios coincides with oyster pathogenicity.</title>
        <authorList>
            <person name="Bruto M."/>
            <person name="Labreuche Y."/>
            <person name="James A."/>
            <person name="Piel D."/>
            <person name="Chenivesse S."/>
            <person name="Petton B."/>
            <person name="Polz M.F."/>
            <person name="Le Roux F."/>
        </authorList>
    </citation>
    <scope>NUCLEOTIDE SEQUENCE [LARGE SCALE GENOMIC DNA]</scope>
    <source>
        <strain evidence="16 17">1F_55</strain>
    </source>
</reference>
<keyword evidence="4" id="KW-1003">Cell membrane</keyword>
<dbReference type="InterPro" id="IPR027417">
    <property type="entry name" value="P-loop_NTPase"/>
</dbReference>
<dbReference type="InterPro" id="IPR017871">
    <property type="entry name" value="ABC_transporter-like_CS"/>
</dbReference>
<feature type="domain" description="ABC transmembrane type-1" evidence="14">
    <location>
        <begin position="150"/>
        <end position="429"/>
    </location>
</feature>
<dbReference type="GO" id="GO:0006508">
    <property type="term" value="P:proteolysis"/>
    <property type="evidence" value="ECO:0007669"/>
    <property type="project" value="InterPro"/>
</dbReference>
<keyword evidence="10 12" id="KW-0472">Membrane</keyword>
<dbReference type="InterPro" id="IPR005074">
    <property type="entry name" value="Peptidase_C39"/>
</dbReference>
<dbReference type="Gene3D" id="3.40.50.300">
    <property type="entry name" value="P-loop containing nucleotide triphosphate hydrolases"/>
    <property type="match status" value="1"/>
</dbReference>
<comment type="similarity">
    <text evidence="2">Belongs to the ABC transporter superfamily. Protein-1 exporter (TC 3.A.1.109) family.</text>
</comment>
<evidence type="ECO:0000256" key="7">
    <source>
        <dbReference type="ARBA" id="ARBA00022840"/>
    </source>
</evidence>
<keyword evidence="6" id="KW-0547">Nucleotide-binding</keyword>
<evidence type="ECO:0000256" key="1">
    <source>
        <dbReference type="ARBA" id="ARBA00004651"/>
    </source>
</evidence>
<dbReference type="InterPro" id="IPR010132">
    <property type="entry name" value="ATPase_T1SS_HlyB"/>
</dbReference>
<evidence type="ECO:0000259" key="13">
    <source>
        <dbReference type="PROSITE" id="PS50893"/>
    </source>
</evidence>
<keyword evidence="8" id="KW-0653">Protein transport</keyword>
<dbReference type="Proteomes" id="UP000244080">
    <property type="component" value="Unassembled WGS sequence"/>
</dbReference>
<evidence type="ECO:0000256" key="3">
    <source>
        <dbReference type="ARBA" id="ARBA00022448"/>
    </source>
</evidence>
<feature type="transmembrane region" description="Helical" evidence="12">
    <location>
        <begin position="257"/>
        <end position="279"/>
    </location>
</feature>
<dbReference type="SUPFAM" id="SSF52540">
    <property type="entry name" value="P-loop containing nucleoside triphosphate hydrolases"/>
    <property type="match status" value="1"/>
</dbReference>
<dbReference type="GO" id="GO:0005886">
    <property type="term" value="C:plasma membrane"/>
    <property type="evidence" value="ECO:0007669"/>
    <property type="project" value="UniProtKB-SubCell"/>
</dbReference>
<feature type="transmembrane region" description="Helical" evidence="12">
    <location>
        <begin position="147"/>
        <end position="172"/>
    </location>
</feature>
<keyword evidence="7" id="KW-0067">ATP-binding</keyword>
<dbReference type="PANTHER" id="PTHR24221:SF654">
    <property type="entry name" value="ATP-BINDING CASSETTE SUB-FAMILY B MEMBER 6"/>
    <property type="match status" value="1"/>
</dbReference>
<dbReference type="GO" id="GO:0034040">
    <property type="term" value="F:ATPase-coupled lipid transmembrane transporter activity"/>
    <property type="evidence" value="ECO:0007669"/>
    <property type="project" value="TreeGrafter"/>
</dbReference>
<protein>
    <submittedName>
        <fullName evidence="16">Type I secretion system permease/ATPase</fullName>
    </submittedName>
</protein>
<dbReference type="Gene3D" id="1.20.1560.10">
    <property type="entry name" value="ABC transporter type 1, transmembrane domain"/>
    <property type="match status" value="1"/>
</dbReference>
<dbReference type="Gene3D" id="3.90.70.10">
    <property type="entry name" value="Cysteine proteinases"/>
    <property type="match status" value="1"/>
</dbReference>
<keyword evidence="11" id="KW-0080">Bacteriocin transport</keyword>
<evidence type="ECO:0000313" key="17">
    <source>
        <dbReference type="Proteomes" id="UP000244080"/>
    </source>
</evidence>
<evidence type="ECO:0000256" key="6">
    <source>
        <dbReference type="ARBA" id="ARBA00022741"/>
    </source>
</evidence>
<dbReference type="GO" id="GO:0140359">
    <property type="term" value="F:ABC-type transporter activity"/>
    <property type="evidence" value="ECO:0007669"/>
    <property type="project" value="InterPro"/>
</dbReference>
<evidence type="ECO:0000256" key="2">
    <source>
        <dbReference type="ARBA" id="ARBA00006025"/>
    </source>
</evidence>
<dbReference type="GO" id="GO:0043213">
    <property type="term" value="P:bacteriocin transport"/>
    <property type="evidence" value="ECO:0007669"/>
    <property type="project" value="UniProtKB-KW"/>
</dbReference>
<comment type="subcellular location">
    <subcellularLocation>
        <location evidence="1">Cell membrane</location>
        <topology evidence="1">Multi-pass membrane protein</topology>
    </subcellularLocation>
</comment>
<feature type="transmembrane region" description="Helical" evidence="12">
    <location>
        <begin position="285"/>
        <end position="308"/>
    </location>
</feature>
<gene>
    <name evidence="16" type="ORF">CWO36_01080</name>
</gene>
<dbReference type="Pfam" id="PF00664">
    <property type="entry name" value="ABC_membrane"/>
    <property type="match status" value="1"/>
</dbReference>
<dbReference type="EMBL" id="PIGA01000002">
    <property type="protein sequence ID" value="PTP22907.1"/>
    <property type="molecule type" value="Genomic_DNA"/>
</dbReference>
<evidence type="ECO:0000313" key="16">
    <source>
        <dbReference type="EMBL" id="PTP22907.1"/>
    </source>
</evidence>
<feature type="domain" description="Peptidase C39" evidence="15">
    <location>
        <begin position="1"/>
        <end position="119"/>
    </location>
</feature>
<dbReference type="FunFam" id="3.40.50.300:FF:000299">
    <property type="entry name" value="ABC transporter ATP-binding protein/permease"/>
    <property type="match status" value="1"/>
</dbReference>
<evidence type="ECO:0000256" key="5">
    <source>
        <dbReference type="ARBA" id="ARBA00022692"/>
    </source>
</evidence>
<organism evidence="16 17">
    <name type="scientific">Vibrio splendidus</name>
    <dbReference type="NCBI Taxonomy" id="29497"/>
    <lineage>
        <taxon>Bacteria</taxon>
        <taxon>Pseudomonadati</taxon>
        <taxon>Pseudomonadota</taxon>
        <taxon>Gammaproteobacteria</taxon>
        <taxon>Vibrionales</taxon>
        <taxon>Vibrionaceae</taxon>
        <taxon>Vibrio</taxon>
    </lineage>
</organism>
<dbReference type="InterPro" id="IPR039421">
    <property type="entry name" value="Type_1_exporter"/>
</dbReference>
<dbReference type="GO" id="GO:0030256">
    <property type="term" value="C:type I protein secretion system complex"/>
    <property type="evidence" value="ECO:0007669"/>
    <property type="project" value="InterPro"/>
</dbReference>
<evidence type="ECO:0000256" key="8">
    <source>
        <dbReference type="ARBA" id="ARBA00022927"/>
    </source>
</evidence>
<accession>A0A2T5ENX5</accession>
<evidence type="ECO:0000259" key="15">
    <source>
        <dbReference type="PROSITE" id="PS50990"/>
    </source>
</evidence>
<evidence type="ECO:0000259" key="14">
    <source>
        <dbReference type="PROSITE" id="PS50929"/>
    </source>
</evidence>
<dbReference type="SMART" id="SM00382">
    <property type="entry name" value="AAA"/>
    <property type="match status" value="1"/>
</dbReference>
<dbReference type="InterPro" id="IPR003593">
    <property type="entry name" value="AAA+_ATPase"/>
</dbReference>
<dbReference type="PROSITE" id="PS50893">
    <property type="entry name" value="ABC_TRANSPORTER_2"/>
    <property type="match status" value="1"/>
</dbReference>
<dbReference type="GO" id="GO:0016887">
    <property type="term" value="F:ATP hydrolysis activity"/>
    <property type="evidence" value="ECO:0007669"/>
    <property type="project" value="InterPro"/>
</dbReference>
<dbReference type="CDD" id="cd18588">
    <property type="entry name" value="ABC_6TM_CyaB_HlyB_like"/>
    <property type="match status" value="1"/>
</dbReference>
<dbReference type="PANTHER" id="PTHR24221">
    <property type="entry name" value="ATP-BINDING CASSETTE SUB-FAMILY B"/>
    <property type="match status" value="1"/>
</dbReference>
<keyword evidence="9 12" id="KW-1133">Transmembrane helix</keyword>
<dbReference type="PROSITE" id="PS50929">
    <property type="entry name" value="ABC_TM1F"/>
    <property type="match status" value="1"/>
</dbReference>
<evidence type="ECO:0000256" key="9">
    <source>
        <dbReference type="ARBA" id="ARBA00022989"/>
    </source>
</evidence>
<proteinExistence type="inferred from homology"/>
<name>A0A2T5ENX5_VIBSP</name>
<feature type="transmembrane region" description="Helical" evidence="12">
    <location>
        <begin position="184"/>
        <end position="204"/>
    </location>
</feature>